<keyword evidence="9" id="KW-1185">Reference proteome</keyword>
<dbReference type="CDD" id="cd03354">
    <property type="entry name" value="LbH_SAT"/>
    <property type="match status" value="1"/>
</dbReference>
<dbReference type="RefSeq" id="WP_211309465.1">
    <property type="nucleotide sequence ID" value="NZ_CALCOA010000245.1"/>
</dbReference>
<dbReference type="PANTHER" id="PTHR42811">
    <property type="entry name" value="SERINE ACETYLTRANSFERASE"/>
    <property type="match status" value="1"/>
</dbReference>
<dbReference type="InterPro" id="IPR045304">
    <property type="entry name" value="LbH_SAT"/>
</dbReference>
<comment type="similarity">
    <text evidence="1">Belongs to the transferase hexapeptide repeat family.</text>
</comment>
<keyword evidence="3" id="KW-0028">Amino-acid biosynthesis</keyword>
<dbReference type="EMBL" id="QJKI01000038">
    <property type="protein sequence ID" value="PXX73701.1"/>
    <property type="molecule type" value="Genomic_DNA"/>
</dbReference>
<dbReference type="Gene3D" id="2.160.10.10">
    <property type="entry name" value="Hexapeptide repeat proteins"/>
    <property type="match status" value="1"/>
</dbReference>
<name>A0A318KC76_9NEIS</name>
<dbReference type="InterPro" id="IPR005881">
    <property type="entry name" value="Ser_O-AcTrfase"/>
</dbReference>
<dbReference type="EC" id="2.3.1.30" evidence="2"/>
<dbReference type="PROSITE" id="PS00101">
    <property type="entry name" value="HEXAPEP_TRANSFERASES"/>
    <property type="match status" value="1"/>
</dbReference>
<keyword evidence="6" id="KW-0012">Acyltransferase</keyword>
<dbReference type="InterPro" id="IPR001451">
    <property type="entry name" value="Hexapep"/>
</dbReference>
<dbReference type="InterPro" id="IPR053376">
    <property type="entry name" value="Serine_acetyltransferase"/>
</dbReference>
<evidence type="ECO:0000256" key="2">
    <source>
        <dbReference type="ARBA" id="ARBA00013266"/>
    </source>
</evidence>
<dbReference type="FunFam" id="2.160.10.10:FF:000007">
    <property type="entry name" value="Serine acetyltransferase"/>
    <property type="match status" value="1"/>
</dbReference>
<dbReference type="NCBIfam" id="NF041874">
    <property type="entry name" value="EPS_EpsC"/>
    <property type="match status" value="1"/>
</dbReference>
<evidence type="ECO:0000313" key="9">
    <source>
        <dbReference type="Proteomes" id="UP000247555"/>
    </source>
</evidence>
<dbReference type="GO" id="GO:0005737">
    <property type="term" value="C:cytoplasm"/>
    <property type="evidence" value="ECO:0007669"/>
    <property type="project" value="InterPro"/>
</dbReference>
<organism evidence="8 9">
    <name type="scientific">Rivihabitans pingtungensis</name>
    <dbReference type="NCBI Taxonomy" id="1054498"/>
    <lineage>
        <taxon>Bacteria</taxon>
        <taxon>Pseudomonadati</taxon>
        <taxon>Pseudomonadota</taxon>
        <taxon>Betaproteobacteria</taxon>
        <taxon>Neisseriales</taxon>
        <taxon>Aquaspirillaceae</taxon>
        <taxon>Rivihabitans</taxon>
    </lineage>
</organism>
<evidence type="ECO:0000256" key="5">
    <source>
        <dbReference type="ARBA" id="ARBA00022737"/>
    </source>
</evidence>
<dbReference type="InterPro" id="IPR011004">
    <property type="entry name" value="Trimer_LpxA-like_sf"/>
</dbReference>
<evidence type="ECO:0000256" key="6">
    <source>
        <dbReference type="ARBA" id="ARBA00023315"/>
    </source>
</evidence>
<dbReference type="Pfam" id="PF00132">
    <property type="entry name" value="Hexapep"/>
    <property type="match status" value="1"/>
</dbReference>
<protein>
    <recommendedName>
        <fullName evidence="2">serine O-acetyltransferase</fullName>
        <ecNumber evidence="2">2.3.1.30</ecNumber>
    </recommendedName>
</protein>
<dbReference type="GO" id="GO:0006535">
    <property type="term" value="P:cysteine biosynthetic process from serine"/>
    <property type="evidence" value="ECO:0007669"/>
    <property type="project" value="InterPro"/>
</dbReference>
<proteinExistence type="inferred from homology"/>
<reference evidence="8 9" key="1">
    <citation type="submission" date="2018-05" db="EMBL/GenBank/DDBJ databases">
        <title>Genomic Encyclopedia of Type Strains, Phase IV (KMG-IV): sequencing the most valuable type-strain genomes for metagenomic binning, comparative biology and taxonomic classification.</title>
        <authorList>
            <person name="Goeker M."/>
        </authorList>
    </citation>
    <scope>NUCLEOTIDE SEQUENCE [LARGE SCALE GENOMIC DNA]</scope>
    <source>
        <strain evidence="8 9">DSM 29661</strain>
    </source>
</reference>
<dbReference type="Proteomes" id="UP000247555">
    <property type="component" value="Unassembled WGS sequence"/>
</dbReference>
<dbReference type="InterPro" id="IPR018357">
    <property type="entry name" value="Hexapep_transf_CS"/>
</dbReference>
<dbReference type="GO" id="GO:0009001">
    <property type="term" value="F:serine O-acetyltransferase activity"/>
    <property type="evidence" value="ECO:0007669"/>
    <property type="project" value="UniProtKB-EC"/>
</dbReference>
<evidence type="ECO:0000256" key="4">
    <source>
        <dbReference type="ARBA" id="ARBA00022679"/>
    </source>
</evidence>
<keyword evidence="5" id="KW-0677">Repeat</keyword>
<keyword evidence="4 8" id="KW-0808">Transferase</keyword>
<comment type="caution">
    <text evidence="8">The sequence shown here is derived from an EMBL/GenBank/DDBJ whole genome shotgun (WGS) entry which is preliminary data.</text>
</comment>
<evidence type="ECO:0000256" key="3">
    <source>
        <dbReference type="ARBA" id="ARBA00022605"/>
    </source>
</evidence>
<accession>A0A318KC76</accession>
<sequence length="271" mass="29309">MSDACTLSPPMTDDASRPLGLAAQLREDLHCVFQRDPAARTRFEVLTTYPGVHAILGHRLAHRLWTRGWRYPARLLSFAVRLFTNVDIHPGAVIGRRFFIDHGACVVIGETAEVGDDVTLYHGVTLGGTSWKQGKRHPTLSDGVVVGAGAKILGPIVVGPRVRVGANSVVIKDVPEDATVVGVPGRVVTSRRQGQEDVQARLDHHLLPDPVARSISCLVDRIDQLERELALLRGQTPPHSDDGHCRTCSAGDLCCEQVDAAAPQVIEVTKA</sequence>
<evidence type="ECO:0000256" key="1">
    <source>
        <dbReference type="ARBA" id="ARBA00007274"/>
    </source>
</evidence>
<evidence type="ECO:0000256" key="7">
    <source>
        <dbReference type="ARBA" id="ARBA00049486"/>
    </source>
</evidence>
<dbReference type="SUPFAM" id="SSF51161">
    <property type="entry name" value="Trimeric LpxA-like enzymes"/>
    <property type="match status" value="1"/>
</dbReference>
<dbReference type="AlphaFoldDB" id="A0A318KC76"/>
<evidence type="ECO:0000313" key="8">
    <source>
        <dbReference type="EMBL" id="PXX73701.1"/>
    </source>
</evidence>
<dbReference type="InterPro" id="IPR042122">
    <property type="entry name" value="Ser_AcTrfase_N_sf"/>
</dbReference>
<dbReference type="NCBIfam" id="TIGR01172">
    <property type="entry name" value="cysE"/>
    <property type="match status" value="1"/>
</dbReference>
<comment type="catalytic activity">
    <reaction evidence="7">
        <text>L-serine + acetyl-CoA = O-acetyl-L-serine + CoA</text>
        <dbReference type="Rhea" id="RHEA:24560"/>
        <dbReference type="ChEBI" id="CHEBI:33384"/>
        <dbReference type="ChEBI" id="CHEBI:57287"/>
        <dbReference type="ChEBI" id="CHEBI:57288"/>
        <dbReference type="ChEBI" id="CHEBI:58340"/>
        <dbReference type="EC" id="2.3.1.30"/>
    </reaction>
</comment>
<gene>
    <name evidence="8" type="ORF">DFR34_1384</name>
</gene>
<dbReference type="Gene3D" id="1.10.3130.10">
    <property type="entry name" value="serine acetyltransferase, domain 1"/>
    <property type="match status" value="1"/>
</dbReference>